<dbReference type="EMBL" id="LAZR01002370">
    <property type="protein sequence ID" value="KKN30933.1"/>
    <property type="molecule type" value="Genomic_DNA"/>
</dbReference>
<reference evidence="1" key="1">
    <citation type="journal article" date="2015" name="Nature">
        <title>Complex archaea that bridge the gap between prokaryotes and eukaryotes.</title>
        <authorList>
            <person name="Spang A."/>
            <person name="Saw J.H."/>
            <person name="Jorgensen S.L."/>
            <person name="Zaremba-Niedzwiedzka K."/>
            <person name="Martijn J."/>
            <person name="Lind A.E."/>
            <person name="van Eijk R."/>
            <person name="Schleper C."/>
            <person name="Guy L."/>
            <person name="Ettema T.J."/>
        </authorList>
    </citation>
    <scope>NUCLEOTIDE SEQUENCE</scope>
</reference>
<sequence>MPLYSSDTAIRLASGAGEDQASSRTPGPRFWANFHDVTSSRSGSPARTILSVSTCHLLFASFTPPPTALDFVDRDALRLAAFGCALCLVCASSASSFSSCHGYLTSTYRQCRQLSRRPQFGRRLRPSPWQLSPTFRSWLLTER</sequence>
<evidence type="ECO:0000313" key="1">
    <source>
        <dbReference type="EMBL" id="KKN30933.1"/>
    </source>
</evidence>
<gene>
    <name evidence="1" type="ORF">LCGC14_0829240</name>
</gene>
<proteinExistence type="predicted"/>
<protein>
    <submittedName>
        <fullName evidence="1">Uncharacterized protein</fullName>
    </submittedName>
</protein>
<name>A0A0F9SNY8_9ZZZZ</name>
<organism evidence="1">
    <name type="scientific">marine sediment metagenome</name>
    <dbReference type="NCBI Taxonomy" id="412755"/>
    <lineage>
        <taxon>unclassified sequences</taxon>
        <taxon>metagenomes</taxon>
        <taxon>ecological metagenomes</taxon>
    </lineage>
</organism>
<accession>A0A0F9SNY8</accession>
<comment type="caution">
    <text evidence="1">The sequence shown here is derived from an EMBL/GenBank/DDBJ whole genome shotgun (WGS) entry which is preliminary data.</text>
</comment>
<dbReference type="AlphaFoldDB" id="A0A0F9SNY8"/>